<dbReference type="InterPro" id="IPR001005">
    <property type="entry name" value="SANT/Myb"/>
</dbReference>
<evidence type="ECO:0000313" key="9">
    <source>
        <dbReference type="EMBL" id="PIA52335.1"/>
    </source>
</evidence>
<evidence type="ECO:0000256" key="1">
    <source>
        <dbReference type="ARBA" id="ARBA00004123"/>
    </source>
</evidence>
<dbReference type="InterPro" id="IPR058673">
    <property type="entry name" value="HHO5-like_N"/>
</dbReference>
<dbReference type="InterPro" id="IPR009057">
    <property type="entry name" value="Homeodomain-like_sf"/>
</dbReference>
<keyword evidence="2" id="KW-0805">Transcription regulation</keyword>
<dbReference type="FunFam" id="1.10.10.60:FF:000002">
    <property type="entry name" value="Myb family transcription factor"/>
    <property type="match status" value="1"/>
</dbReference>
<dbReference type="Gene3D" id="1.10.10.60">
    <property type="entry name" value="Homeodomain-like"/>
    <property type="match status" value="1"/>
</dbReference>
<dbReference type="GO" id="GO:0003700">
    <property type="term" value="F:DNA-binding transcription factor activity"/>
    <property type="evidence" value="ECO:0007669"/>
    <property type="project" value="InterPro"/>
</dbReference>
<sequence>MGELSLDLKPTTTITTSSSSTITTNYMPESIHVFLGEVSLIGNVSEKLSKADEFIQRLEEEMNKIDAFKRELPLCMVLLNDAIDLLKREVMQWKKSGSSSASVMMENFVPSKTNSSSEIDLRDKKNWMSSAQLWTSNGYSSKTDDEKPKSIVDEMVKKDDGSAITTETNLPRNGGGGAFVPFKGFTGFLTSTRMEEKEREIHQLEASLSLLTPGVRKPRTEPTSCLMNSKTTGGSRGLPTSSAEKTQTNLHLPLQSQPPRKQRRCWSADLHRRFLNALQQLGGSQAATPKQIRELMKVDGLTNDEVKSHLQKYRLHTRKFPANASSPGPENQKLALFGGLWAPEDQCGASKASTSQSESPQGPLQLMTSGGSTTGDDSMEDDEEDGKSESYNWKGHA</sequence>
<keyword evidence="4" id="KW-0804">Transcription</keyword>
<dbReference type="Pfam" id="PF00249">
    <property type="entry name" value="Myb_DNA-binding"/>
    <property type="match status" value="1"/>
</dbReference>
<gene>
    <name evidence="9" type="ORF">AQUCO_01000298v1</name>
</gene>
<evidence type="ECO:0000313" key="10">
    <source>
        <dbReference type="Proteomes" id="UP000230069"/>
    </source>
</evidence>
<feature type="region of interest" description="Disordered" evidence="7">
    <location>
        <begin position="345"/>
        <end position="397"/>
    </location>
</feature>
<dbReference type="Pfam" id="PF26575">
    <property type="entry name" value="HHO5_N"/>
    <property type="match status" value="1"/>
</dbReference>
<comment type="subcellular location">
    <subcellularLocation>
        <location evidence="1">Nucleus</location>
    </subcellularLocation>
</comment>
<dbReference type="PANTHER" id="PTHR31003">
    <property type="entry name" value="MYB FAMILY TRANSCRIPTION FACTOR"/>
    <property type="match status" value="1"/>
</dbReference>
<feature type="compositionally biased region" description="Polar residues" evidence="7">
    <location>
        <begin position="351"/>
        <end position="362"/>
    </location>
</feature>
<evidence type="ECO:0000256" key="5">
    <source>
        <dbReference type="ARBA" id="ARBA00023242"/>
    </source>
</evidence>
<reference evidence="9 10" key="1">
    <citation type="submission" date="2017-09" db="EMBL/GenBank/DDBJ databases">
        <title>WGS assembly of Aquilegia coerulea Goldsmith.</title>
        <authorList>
            <person name="Hodges S."/>
            <person name="Kramer E."/>
            <person name="Nordborg M."/>
            <person name="Tomkins J."/>
            <person name="Borevitz J."/>
            <person name="Derieg N."/>
            <person name="Yan J."/>
            <person name="Mihaltcheva S."/>
            <person name="Hayes R.D."/>
            <person name="Rokhsar D."/>
        </authorList>
    </citation>
    <scope>NUCLEOTIDE SEQUENCE [LARGE SCALE GENOMIC DNA]</scope>
    <source>
        <strain evidence="10">cv. Goldsmith</strain>
    </source>
</reference>
<dbReference type="GO" id="GO:0005634">
    <property type="term" value="C:nucleus"/>
    <property type="evidence" value="ECO:0007669"/>
    <property type="project" value="UniProtKB-SubCell"/>
</dbReference>
<evidence type="ECO:0000259" key="8">
    <source>
        <dbReference type="PROSITE" id="PS51294"/>
    </source>
</evidence>
<dbReference type="PANTHER" id="PTHR31003:SF3">
    <property type="entry name" value="HOMEODOMAIN-LIKE SUPERFAMILY PROTEIN-RELATED"/>
    <property type="match status" value="1"/>
</dbReference>
<evidence type="ECO:0000256" key="3">
    <source>
        <dbReference type="ARBA" id="ARBA00023125"/>
    </source>
</evidence>
<keyword evidence="10" id="KW-1185">Reference proteome</keyword>
<dbReference type="InterPro" id="IPR017930">
    <property type="entry name" value="Myb_dom"/>
</dbReference>
<feature type="compositionally biased region" description="Acidic residues" evidence="7">
    <location>
        <begin position="377"/>
        <end position="386"/>
    </location>
</feature>
<dbReference type="Proteomes" id="UP000230069">
    <property type="component" value="Unassembled WGS sequence"/>
</dbReference>
<feature type="compositionally biased region" description="Polar residues" evidence="7">
    <location>
        <begin position="221"/>
        <end position="246"/>
    </location>
</feature>
<feature type="coiled-coil region" evidence="6">
    <location>
        <begin position="41"/>
        <end position="71"/>
    </location>
</feature>
<proteinExistence type="predicted"/>
<dbReference type="InParanoid" id="A0A2G5E9B3"/>
<dbReference type="AlphaFoldDB" id="A0A2G5E9B3"/>
<keyword evidence="3" id="KW-0238">DNA-binding</keyword>
<dbReference type="OrthoDB" id="1908613at2759"/>
<evidence type="ECO:0000256" key="4">
    <source>
        <dbReference type="ARBA" id="ARBA00023163"/>
    </source>
</evidence>
<evidence type="ECO:0000256" key="7">
    <source>
        <dbReference type="SAM" id="MobiDB-lite"/>
    </source>
</evidence>
<dbReference type="SUPFAM" id="SSF46689">
    <property type="entry name" value="Homeodomain-like"/>
    <property type="match status" value="1"/>
</dbReference>
<feature type="domain" description="HTH myb-type" evidence="8">
    <location>
        <begin position="259"/>
        <end position="318"/>
    </location>
</feature>
<protein>
    <recommendedName>
        <fullName evidence="8">HTH myb-type domain-containing protein</fullName>
    </recommendedName>
</protein>
<accession>A0A2G5E9B3</accession>
<keyword evidence="5" id="KW-0539">Nucleus</keyword>
<dbReference type="InterPro" id="IPR006447">
    <property type="entry name" value="Myb_dom_plants"/>
</dbReference>
<evidence type="ECO:0000256" key="6">
    <source>
        <dbReference type="SAM" id="Coils"/>
    </source>
</evidence>
<dbReference type="EMBL" id="KZ305027">
    <property type="protein sequence ID" value="PIA52335.1"/>
    <property type="molecule type" value="Genomic_DNA"/>
</dbReference>
<dbReference type="STRING" id="218851.A0A2G5E9B3"/>
<evidence type="ECO:0000256" key="2">
    <source>
        <dbReference type="ARBA" id="ARBA00023015"/>
    </source>
</evidence>
<dbReference type="PROSITE" id="PS51294">
    <property type="entry name" value="HTH_MYB"/>
    <property type="match status" value="1"/>
</dbReference>
<feature type="region of interest" description="Disordered" evidence="7">
    <location>
        <begin position="214"/>
        <end position="246"/>
    </location>
</feature>
<name>A0A2G5E9B3_AQUCA</name>
<organism evidence="9 10">
    <name type="scientific">Aquilegia coerulea</name>
    <name type="common">Rocky mountain columbine</name>
    <dbReference type="NCBI Taxonomy" id="218851"/>
    <lineage>
        <taxon>Eukaryota</taxon>
        <taxon>Viridiplantae</taxon>
        <taxon>Streptophyta</taxon>
        <taxon>Embryophyta</taxon>
        <taxon>Tracheophyta</taxon>
        <taxon>Spermatophyta</taxon>
        <taxon>Magnoliopsida</taxon>
        <taxon>Ranunculales</taxon>
        <taxon>Ranunculaceae</taxon>
        <taxon>Thalictroideae</taxon>
        <taxon>Aquilegia</taxon>
    </lineage>
</organism>
<dbReference type="NCBIfam" id="TIGR01557">
    <property type="entry name" value="myb_SHAQKYF"/>
    <property type="match status" value="1"/>
</dbReference>
<dbReference type="GO" id="GO:0003677">
    <property type="term" value="F:DNA binding"/>
    <property type="evidence" value="ECO:0007669"/>
    <property type="project" value="UniProtKB-KW"/>
</dbReference>
<keyword evidence="6" id="KW-0175">Coiled coil</keyword>
<dbReference type="InterPro" id="IPR044787">
    <property type="entry name" value="HHO5-like"/>
</dbReference>